<evidence type="ECO:0000256" key="1">
    <source>
        <dbReference type="ARBA" id="ARBA00003408"/>
    </source>
</evidence>
<keyword evidence="6" id="KW-0050">Antiport</keyword>
<dbReference type="PIRSF" id="PIRSF006603">
    <property type="entry name" value="DinF"/>
    <property type="match status" value="1"/>
</dbReference>
<evidence type="ECO:0000256" key="12">
    <source>
        <dbReference type="ARBA" id="ARBA00031636"/>
    </source>
</evidence>
<dbReference type="CDD" id="cd13137">
    <property type="entry name" value="MATE_NorM_like"/>
    <property type="match status" value="1"/>
</dbReference>
<evidence type="ECO:0000256" key="9">
    <source>
        <dbReference type="ARBA" id="ARBA00022989"/>
    </source>
</evidence>
<evidence type="ECO:0000256" key="2">
    <source>
        <dbReference type="ARBA" id="ARBA00004651"/>
    </source>
</evidence>
<reference evidence="13 14" key="1">
    <citation type="submission" date="2014-02" db="EMBL/GenBank/DDBJ databases">
        <authorList>
            <person name="Manrique M."/>
        </authorList>
    </citation>
    <scope>NUCLEOTIDE SEQUENCE [LARGE SCALE GENOMIC DNA]</scope>
    <source>
        <strain evidence="13 14">LMG17956</strain>
    </source>
</reference>
<evidence type="ECO:0000256" key="11">
    <source>
        <dbReference type="ARBA" id="ARBA00023136"/>
    </source>
</evidence>
<dbReference type="Proteomes" id="UP000027584">
    <property type="component" value="Unassembled WGS sequence"/>
</dbReference>
<evidence type="ECO:0000313" key="14">
    <source>
        <dbReference type="Proteomes" id="UP000027584"/>
    </source>
</evidence>
<evidence type="ECO:0000256" key="5">
    <source>
        <dbReference type="ARBA" id="ARBA00022448"/>
    </source>
</evidence>
<proteinExistence type="inferred from homology"/>
<dbReference type="EMBL" id="CCBC010000169">
    <property type="protein sequence ID" value="CDO18134.1"/>
    <property type="molecule type" value="Genomic_DNA"/>
</dbReference>
<evidence type="ECO:0000256" key="3">
    <source>
        <dbReference type="ARBA" id="ARBA00010199"/>
    </source>
</evidence>
<evidence type="ECO:0000256" key="8">
    <source>
        <dbReference type="ARBA" id="ARBA00022692"/>
    </source>
</evidence>
<dbReference type="GO" id="GO:0042910">
    <property type="term" value="F:xenobiotic transmembrane transporter activity"/>
    <property type="evidence" value="ECO:0007669"/>
    <property type="project" value="InterPro"/>
</dbReference>
<dbReference type="GO" id="GO:0006811">
    <property type="term" value="P:monoatomic ion transport"/>
    <property type="evidence" value="ECO:0007669"/>
    <property type="project" value="UniProtKB-KW"/>
</dbReference>
<keyword evidence="11" id="KW-0472">Membrane</keyword>
<dbReference type="NCBIfam" id="TIGR00797">
    <property type="entry name" value="matE"/>
    <property type="match status" value="1"/>
</dbReference>
<evidence type="ECO:0000313" key="13">
    <source>
        <dbReference type="EMBL" id="CDO18134.1"/>
    </source>
</evidence>
<keyword evidence="7" id="KW-1003">Cell membrane</keyword>
<dbReference type="AlphaFoldDB" id="A0A060RHG9"/>
<comment type="function">
    <text evidence="1">Multidrug efflux pump.</text>
</comment>
<dbReference type="RefSeq" id="WP_009854735.1">
    <property type="nucleotide sequence ID" value="NZ_CP054015.1"/>
</dbReference>
<comment type="subcellular location">
    <subcellularLocation>
        <location evidence="2">Cell membrane</location>
        <topology evidence="2">Multi-pass membrane protein</topology>
    </subcellularLocation>
</comment>
<dbReference type="InterPro" id="IPR048279">
    <property type="entry name" value="MdtK-like"/>
</dbReference>
<accession>A0A060RHG9</accession>
<evidence type="ECO:0000256" key="10">
    <source>
        <dbReference type="ARBA" id="ARBA00023065"/>
    </source>
</evidence>
<dbReference type="OMA" id="EFWILLK"/>
<dbReference type="PANTHER" id="PTHR43298:SF2">
    <property type="entry name" value="FMN_FAD EXPORTER YEEO-RELATED"/>
    <property type="match status" value="1"/>
</dbReference>
<evidence type="ECO:0000256" key="4">
    <source>
        <dbReference type="ARBA" id="ARBA00020268"/>
    </source>
</evidence>
<reference evidence="13 14" key="2">
    <citation type="submission" date="2014-05" db="EMBL/GenBank/DDBJ databases">
        <title>Genome sequence of Streptococcus gallolyticus.</title>
        <authorList>
            <person name="Del Campo R."/>
        </authorList>
    </citation>
    <scope>NUCLEOTIDE SEQUENCE [LARGE SCALE GENOMIC DNA]</scope>
    <source>
        <strain evidence="13 14">LMG17956</strain>
    </source>
</reference>
<sequence>MTNTLHKSILNLAIPATIENILQTLVGFIDTLMIAKLGLTAVTAVGVSNTILNVYLAVYIAIGVGSSALVSRNIGAKNSKAAKSVAVQSIYLGLIVSLVLGLVAVLFGHYLLLWMGLDATELAAAKTYFYLVGGLTCFNSLMTVLASIIRATGDTKSPMTISAITNVTNVCVDYVLIFGIGSFAGLGILGTAIGTVIARIFGTVFLFKKLQSSALALKKEDLRFGSRDKELISLTIPATAERLVMRLGQVVYMSLIVAISSKTYASHNIAGSIESFVYMPAYGLATAAAVLIGMAKGEKDYHKIRQVGFWSTLYGVVILGFFGLFLFFGGAYFATFFTSDSSAIAQVGIALKIDGFIQPVLAISLILAGALQGMGDTKTPLYSTIIGMWGIRVVGVFLLGQYLGLGIAGVWLSILIDLAIRAIFLSYRFNKVTKILA</sequence>
<comment type="similarity">
    <text evidence="3">Belongs to the multi antimicrobial extrusion (MATE) (TC 2.A.66.1) family.</text>
</comment>
<comment type="caution">
    <text evidence="13">The sequence shown here is derived from an EMBL/GenBank/DDBJ whole genome shotgun (WGS) entry which is preliminary data.</text>
</comment>
<protein>
    <recommendedName>
        <fullName evidence="4">Probable multidrug resistance protein NorM</fullName>
    </recommendedName>
    <alternativeName>
        <fullName evidence="12">Multidrug-efflux transporter</fullName>
    </alternativeName>
</protein>
<evidence type="ECO:0000256" key="6">
    <source>
        <dbReference type="ARBA" id="ARBA00022449"/>
    </source>
</evidence>
<gene>
    <name evidence="13" type="ORF">BN963_SGAL_01329</name>
</gene>
<keyword evidence="8" id="KW-0812">Transmembrane</keyword>
<dbReference type="Pfam" id="PF01554">
    <property type="entry name" value="MatE"/>
    <property type="match status" value="2"/>
</dbReference>
<keyword evidence="9" id="KW-1133">Transmembrane helix</keyword>
<dbReference type="InterPro" id="IPR002528">
    <property type="entry name" value="MATE_fam"/>
</dbReference>
<dbReference type="InterPro" id="IPR050222">
    <property type="entry name" value="MATE_MdtK"/>
</dbReference>
<evidence type="ECO:0000256" key="7">
    <source>
        <dbReference type="ARBA" id="ARBA00022475"/>
    </source>
</evidence>
<name>A0A060RHG9_9STRE</name>
<dbReference type="GO" id="GO:0015297">
    <property type="term" value="F:antiporter activity"/>
    <property type="evidence" value="ECO:0007669"/>
    <property type="project" value="UniProtKB-KW"/>
</dbReference>
<dbReference type="GO" id="GO:0005886">
    <property type="term" value="C:plasma membrane"/>
    <property type="evidence" value="ECO:0007669"/>
    <property type="project" value="UniProtKB-SubCell"/>
</dbReference>
<dbReference type="GeneID" id="57920471"/>
<dbReference type="PANTHER" id="PTHR43298">
    <property type="entry name" value="MULTIDRUG RESISTANCE PROTEIN NORM-RELATED"/>
    <property type="match status" value="1"/>
</dbReference>
<organism evidence="13 14">
    <name type="scientific">Streptococcus gallolyticus</name>
    <dbReference type="NCBI Taxonomy" id="315405"/>
    <lineage>
        <taxon>Bacteria</taxon>
        <taxon>Bacillati</taxon>
        <taxon>Bacillota</taxon>
        <taxon>Bacilli</taxon>
        <taxon>Lactobacillales</taxon>
        <taxon>Streptococcaceae</taxon>
        <taxon>Streptococcus</taxon>
    </lineage>
</organism>
<keyword evidence="5" id="KW-0813">Transport</keyword>
<keyword evidence="10" id="KW-0406">Ion transport</keyword>